<keyword evidence="7" id="KW-1133">Transmembrane helix</keyword>
<evidence type="ECO:0000259" key="9">
    <source>
        <dbReference type="PROSITE" id="PS50192"/>
    </source>
</evidence>
<dbReference type="Gene3D" id="6.10.340.10">
    <property type="match status" value="1"/>
</dbReference>
<name>A0A1H3G6C0_9RHOB</name>
<evidence type="ECO:0000259" key="10">
    <source>
        <dbReference type="PROSITE" id="PS50885"/>
    </source>
</evidence>
<dbReference type="FunFam" id="1.10.287.950:FF:000001">
    <property type="entry name" value="Methyl-accepting chemotaxis sensory transducer"/>
    <property type="match status" value="1"/>
</dbReference>
<comment type="subcellular location">
    <subcellularLocation>
        <location evidence="1">Membrane</location>
    </subcellularLocation>
</comment>
<dbReference type="GO" id="GO:0007165">
    <property type="term" value="P:signal transduction"/>
    <property type="evidence" value="ECO:0007669"/>
    <property type="project" value="UniProtKB-KW"/>
</dbReference>
<dbReference type="CDD" id="cd11386">
    <property type="entry name" value="MCP_signal"/>
    <property type="match status" value="1"/>
</dbReference>
<dbReference type="PANTHER" id="PTHR43531:SF11">
    <property type="entry name" value="METHYL-ACCEPTING CHEMOTAXIS PROTEIN 3"/>
    <property type="match status" value="1"/>
</dbReference>
<dbReference type="PROSITE" id="PS50885">
    <property type="entry name" value="HAMP"/>
    <property type="match status" value="1"/>
</dbReference>
<dbReference type="Proteomes" id="UP000199286">
    <property type="component" value="Unassembled WGS sequence"/>
</dbReference>
<feature type="coiled-coil region" evidence="5">
    <location>
        <begin position="345"/>
        <end position="382"/>
    </location>
</feature>
<dbReference type="RefSeq" id="WP_245710755.1">
    <property type="nucleotide sequence ID" value="NZ_FNPF01000002.1"/>
</dbReference>
<sequence length="652" mass="70001">MSRLSIRAQIMALGGAFTALLLITVAVTIVFFMQIVGDVEQGAQNQRQGQLAGDLSEGLDHALLATLMIDRQAEGAWEDFAAELAGVLEKRSQVNEVFADADPETREAIEGIFTAAEQLSAEVPDLQSTLSFQLARDLRDRIIPLLEECIAAADVVRARVNAVSQSALQTAADSLRSNQLVLMAITGAMLVLALGMSFLFGRILSRPIKAIVGYVERMSENDFDFELPEEERQDEIGRIARRLEDLRERLAATETKSATERHENDRRVALFTRLGEAMNALKNGSVDETIPPGEWNDLGESYVRLCKDFNGLAAALNRLVTSVRNSVTTVETNATDLADMSMKMSKRAEVQAATLEESAAALEELSESVRSAARRAQEADEKVIEGRRRAERGGEVMARAMNAMSSITKSSEQISQIIGVIDDIAFQTNLLALNAGVEAARAGESGKGFSVVASEVRSLAQRASESAKEIKDLVSTSSRQVEDGERLVEETSATLQHIVQSVTEVSDLVSDIASSAKEQASAVQEITVGVGELDKVTQQNAALVGETSSASQELSNEASHVSRILVEFLGGEDAAVPMADPLGADFAANSDWADGDDQGAAGSWDREVAEASEAVQAKSVSQDNHARSPERASEKRAAAGGGASQEAIWKDF</sequence>
<dbReference type="CDD" id="cd06225">
    <property type="entry name" value="HAMP"/>
    <property type="match status" value="1"/>
</dbReference>
<dbReference type="Pfam" id="PF00015">
    <property type="entry name" value="MCPsignal"/>
    <property type="match status" value="1"/>
</dbReference>
<keyword evidence="5" id="KW-0175">Coiled coil</keyword>
<dbReference type="EMBL" id="FNPF01000002">
    <property type="protein sequence ID" value="SDX98168.1"/>
    <property type="molecule type" value="Genomic_DNA"/>
</dbReference>
<accession>A0A1H3G6C0</accession>
<dbReference type="GO" id="GO:0016020">
    <property type="term" value="C:membrane"/>
    <property type="evidence" value="ECO:0007669"/>
    <property type="project" value="UniProtKB-SubCell"/>
</dbReference>
<proteinExistence type="inferred from homology"/>
<keyword evidence="7" id="KW-0472">Membrane</keyword>
<dbReference type="InterPro" id="IPR051310">
    <property type="entry name" value="MCP_chemotaxis"/>
</dbReference>
<reference evidence="11 12" key="1">
    <citation type="submission" date="2016-10" db="EMBL/GenBank/DDBJ databases">
        <authorList>
            <person name="de Groot N.N."/>
        </authorList>
    </citation>
    <scope>NUCLEOTIDE SEQUENCE [LARGE SCALE GENOMIC DNA]</scope>
    <source>
        <strain evidence="11 12">DSM 26880</strain>
    </source>
</reference>
<evidence type="ECO:0000256" key="6">
    <source>
        <dbReference type="SAM" id="MobiDB-lite"/>
    </source>
</evidence>
<dbReference type="STRING" id="321339.SAMN05444340_102156"/>
<feature type="domain" description="Methyl-accepting transducer" evidence="8">
    <location>
        <begin position="326"/>
        <end position="555"/>
    </location>
</feature>
<feature type="region of interest" description="Disordered" evidence="6">
    <location>
        <begin position="587"/>
        <end position="652"/>
    </location>
</feature>
<feature type="coiled-coil region" evidence="5">
    <location>
        <begin position="229"/>
        <end position="263"/>
    </location>
</feature>
<evidence type="ECO:0000256" key="3">
    <source>
        <dbReference type="ARBA" id="ARBA00029447"/>
    </source>
</evidence>
<dbReference type="AlphaFoldDB" id="A0A1H3G6C0"/>
<dbReference type="SMART" id="SM00283">
    <property type="entry name" value="MA"/>
    <property type="match status" value="1"/>
</dbReference>
<evidence type="ECO:0000256" key="7">
    <source>
        <dbReference type="SAM" id="Phobius"/>
    </source>
</evidence>
<keyword evidence="12" id="KW-1185">Reference proteome</keyword>
<dbReference type="SMART" id="SM00304">
    <property type="entry name" value="HAMP"/>
    <property type="match status" value="2"/>
</dbReference>
<dbReference type="GO" id="GO:0006935">
    <property type="term" value="P:chemotaxis"/>
    <property type="evidence" value="ECO:0007669"/>
    <property type="project" value="UniProtKB-KW"/>
</dbReference>
<dbReference type="SUPFAM" id="SSF158472">
    <property type="entry name" value="HAMP domain-like"/>
    <property type="match status" value="1"/>
</dbReference>
<protein>
    <submittedName>
        <fullName evidence="11">Methyl-accepting chemotaxis protein</fullName>
    </submittedName>
</protein>
<dbReference type="InterPro" id="IPR004089">
    <property type="entry name" value="MCPsignal_dom"/>
</dbReference>
<evidence type="ECO:0000256" key="5">
    <source>
        <dbReference type="SAM" id="Coils"/>
    </source>
</evidence>
<dbReference type="Gene3D" id="1.10.287.950">
    <property type="entry name" value="Methyl-accepting chemotaxis protein"/>
    <property type="match status" value="1"/>
</dbReference>
<keyword evidence="7" id="KW-0812">Transmembrane</keyword>
<keyword evidence="4" id="KW-0807">Transducer</keyword>
<evidence type="ECO:0000256" key="4">
    <source>
        <dbReference type="PROSITE-ProRule" id="PRU00284"/>
    </source>
</evidence>
<dbReference type="PROSITE" id="PS50111">
    <property type="entry name" value="CHEMOTAXIS_TRANSDUC_2"/>
    <property type="match status" value="1"/>
</dbReference>
<organism evidence="11 12">
    <name type="scientific">Citreimonas salinaria</name>
    <dbReference type="NCBI Taxonomy" id="321339"/>
    <lineage>
        <taxon>Bacteria</taxon>
        <taxon>Pseudomonadati</taxon>
        <taxon>Pseudomonadota</taxon>
        <taxon>Alphaproteobacteria</taxon>
        <taxon>Rhodobacterales</taxon>
        <taxon>Roseobacteraceae</taxon>
        <taxon>Citreimonas</taxon>
    </lineage>
</organism>
<dbReference type="Pfam" id="PF00672">
    <property type="entry name" value="HAMP"/>
    <property type="match status" value="1"/>
</dbReference>
<dbReference type="PANTHER" id="PTHR43531">
    <property type="entry name" value="PROTEIN ICFG"/>
    <property type="match status" value="1"/>
</dbReference>
<dbReference type="PROSITE" id="PS50192">
    <property type="entry name" value="T_SNARE"/>
    <property type="match status" value="1"/>
</dbReference>
<gene>
    <name evidence="11" type="ORF">SAMN05444340_102156</name>
</gene>
<evidence type="ECO:0000256" key="1">
    <source>
        <dbReference type="ARBA" id="ARBA00004370"/>
    </source>
</evidence>
<feature type="domain" description="T-SNARE coiled-coil homology" evidence="9">
    <location>
        <begin position="485"/>
        <end position="530"/>
    </location>
</feature>
<keyword evidence="2" id="KW-0145">Chemotaxis</keyword>
<evidence type="ECO:0000313" key="11">
    <source>
        <dbReference type="EMBL" id="SDX98168.1"/>
    </source>
</evidence>
<feature type="domain" description="HAMP" evidence="10">
    <location>
        <begin position="202"/>
        <end position="255"/>
    </location>
</feature>
<comment type="similarity">
    <text evidence="3">Belongs to the methyl-accepting chemotaxis (MCP) protein family.</text>
</comment>
<evidence type="ECO:0000313" key="12">
    <source>
        <dbReference type="Proteomes" id="UP000199286"/>
    </source>
</evidence>
<feature type="transmembrane region" description="Helical" evidence="7">
    <location>
        <begin position="12"/>
        <end position="36"/>
    </location>
</feature>
<feature type="compositionally biased region" description="Basic and acidic residues" evidence="6">
    <location>
        <begin position="624"/>
        <end position="637"/>
    </location>
</feature>
<dbReference type="SUPFAM" id="SSF58104">
    <property type="entry name" value="Methyl-accepting chemotaxis protein (MCP) signaling domain"/>
    <property type="match status" value="1"/>
</dbReference>
<dbReference type="InterPro" id="IPR003660">
    <property type="entry name" value="HAMP_dom"/>
</dbReference>
<evidence type="ECO:0000259" key="8">
    <source>
        <dbReference type="PROSITE" id="PS50111"/>
    </source>
</evidence>
<feature type="transmembrane region" description="Helical" evidence="7">
    <location>
        <begin position="180"/>
        <end position="200"/>
    </location>
</feature>
<evidence type="ECO:0000256" key="2">
    <source>
        <dbReference type="ARBA" id="ARBA00022500"/>
    </source>
</evidence>
<dbReference type="InterPro" id="IPR000727">
    <property type="entry name" value="T_SNARE_dom"/>
</dbReference>